<dbReference type="InterPro" id="IPR029510">
    <property type="entry name" value="Ald_DH_CS_GLU"/>
</dbReference>
<dbReference type="InterPro" id="IPR016161">
    <property type="entry name" value="Ald_DH/histidinol_DH"/>
</dbReference>
<feature type="domain" description="Aldehyde dehydrogenase" evidence="5">
    <location>
        <begin position="5"/>
        <end position="462"/>
    </location>
</feature>
<keyword evidence="7" id="KW-1185">Reference proteome</keyword>
<comment type="caution">
    <text evidence="6">The sequence shown here is derived from an EMBL/GenBank/DDBJ whole genome shotgun (WGS) entry which is preliminary data.</text>
</comment>
<dbReference type="GO" id="GO:0004777">
    <property type="term" value="F:succinate-semialdehyde dehydrogenase (NAD+) activity"/>
    <property type="evidence" value="ECO:0007669"/>
    <property type="project" value="TreeGrafter"/>
</dbReference>
<organism evidence="6 7">
    <name type="scientific">Quadrisphaera setariae</name>
    <dbReference type="NCBI Taxonomy" id="2593304"/>
    <lineage>
        <taxon>Bacteria</taxon>
        <taxon>Bacillati</taxon>
        <taxon>Actinomycetota</taxon>
        <taxon>Actinomycetes</taxon>
        <taxon>Kineosporiales</taxon>
        <taxon>Kineosporiaceae</taxon>
        <taxon>Quadrisphaera</taxon>
    </lineage>
</organism>
<sequence length="468" mass="48256">MSGAGTFPVEDPATLEVLAHVSDGTAADATAAVDAAAAAFDAWRRTPPRERAEVLRHAFELLVRDADRLAALVSAENGKSLADARGEVLYSAEFFRWYAEEAVRPHGDFGSSPAGGTRTVVTHRPVGVAALVTPWNFPAAMAARKIAPALAAGCTAVLKPAAQTPLTAVAVVRLLAEAGVPDGVVNLVPTTDPGAVVSTWLTDERVRKLSFTGSTGVGRLLLRQAADRVLTTSMELGGNAPFVVLPGADVEAAVAGAMTAKFRGGGQACTAANRFYVHASLAQEFTARFGAAVEALTVGPASTGAQVGPLISERERAGVEALVDGALAQGARVAARAAVPGHLTGHFLAPVLLVDVPADADVLDEELFGPVAPVVVFDDSWGATTGWDGLLERVNGSEMGLAAYVFGPLGEALRFSEEVEAGMVGVNRGLVSDPAAPFGGMKQSGIGREGARAGVEEYLETQYLSVAW</sequence>
<dbReference type="InterPro" id="IPR050740">
    <property type="entry name" value="Aldehyde_DH_Superfamily"/>
</dbReference>
<dbReference type="AlphaFoldDB" id="A0A5C8ZM89"/>
<evidence type="ECO:0000259" key="5">
    <source>
        <dbReference type="Pfam" id="PF00171"/>
    </source>
</evidence>
<proteinExistence type="inferred from homology"/>
<comment type="similarity">
    <text evidence="1 4">Belongs to the aldehyde dehydrogenase family.</text>
</comment>
<dbReference type="Gene3D" id="3.40.605.10">
    <property type="entry name" value="Aldehyde Dehydrogenase, Chain A, domain 1"/>
    <property type="match status" value="1"/>
</dbReference>
<dbReference type="SUPFAM" id="SSF53720">
    <property type="entry name" value="ALDH-like"/>
    <property type="match status" value="1"/>
</dbReference>
<dbReference type="Gene3D" id="3.40.309.10">
    <property type="entry name" value="Aldehyde Dehydrogenase, Chain A, domain 2"/>
    <property type="match status" value="1"/>
</dbReference>
<dbReference type="CDD" id="cd07103">
    <property type="entry name" value="ALDH_F5_SSADH_GabD"/>
    <property type="match status" value="1"/>
</dbReference>
<dbReference type="Pfam" id="PF00171">
    <property type="entry name" value="Aldedh"/>
    <property type="match status" value="1"/>
</dbReference>
<evidence type="ECO:0000313" key="7">
    <source>
        <dbReference type="Proteomes" id="UP000321234"/>
    </source>
</evidence>
<dbReference type="PROSITE" id="PS00687">
    <property type="entry name" value="ALDEHYDE_DEHYDR_GLU"/>
    <property type="match status" value="1"/>
</dbReference>
<dbReference type="GO" id="GO:0009450">
    <property type="term" value="P:gamma-aminobutyric acid catabolic process"/>
    <property type="evidence" value="ECO:0007669"/>
    <property type="project" value="TreeGrafter"/>
</dbReference>
<dbReference type="InterPro" id="IPR016163">
    <property type="entry name" value="Ald_DH_C"/>
</dbReference>
<evidence type="ECO:0000256" key="4">
    <source>
        <dbReference type="RuleBase" id="RU003345"/>
    </source>
</evidence>
<dbReference type="PANTHER" id="PTHR43353:SF5">
    <property type="entry name" value="SUCCINATE-SEMIALDEHYDE DEHYDROGENASE, MITOCHONDRIAL"/>
    <property type="match status" value="1"/>
</dbReference>
<protein>
    <submittedName>
        <fullName evidence="6">NAD-dependent succinate-semialdehyde dehydrogenase</fullName>
    </submittedName>
</protein>
<evidence type="ECO:0000256" key="1">
    <source>
        <dbReference type="ARBA" id="ARBA00009986"/>
    </source>
</evidence>
<feature type="active site" evidence="3">
    <location>
        <position position="235"/>
    </location>
</feature>
<gene>
    <name evidence="6" type="ORF">FMM08_02805</name>
</gene>
<dbReference type="InterPro" id="IPR016162">
    <property type="entry name" value="Ald_DH_N"/>
</dbReference>
<dbReference type="OrthoDB" id="6882680at2"/>
<dbReference type="InterPro" id="IPR015590">
    <property type="entry name" value="Aldehyde_DH_dom"/>
</dbReference>
<evidence type="ECO:0000256" key="2">
    <source>
        <dbReference type="ARBA" id="ARBA00023002"/>
    </source>
</evidence>
<dbReference type="FunFam" id="3.40.605.10:FF:000005">
    <property type="entry name" value="Succinate-semialdehyde dehydrogenase I"/>
    <property type="match status" value="1"/>
</dbReference>
<evidence type="ECO:0000313" key="6">
    <source>
        <dbReference type="EMBL" id="TXR58303.1"/>
    </source>
</evidence>
<dbReference type="Proteomes" id="UP000321234">
    <property type="component" value="Unassembled WGS sequence"/>
</dbReference>
<keyword evidence="2 4" id="KW-0560">Oxidoreductase</keyword>
<reference evidence="6 7" key="1">
    <citation type="submission" date="2019-07" db="EMBL/GenBank/DDBJ databases">
        <title>Quadrisphaera sp. strain DD2A genome sequencing and assembly.</title>
        <authorList>
            <person name="Kim I."/>
        </authorList>
    </citation>
    <scope>NUCLEOTIDE SEQUENCE [LARGE SCALE GENOMIC DNA]</scope>
    <source>
        <strain evidence="6 7">DD2A</strain>
    </source>
</reference>
<dbReference type="PANTHER" id="PTHR43353">
    <property type="entry name" value="SUCCINATE-SEMIALDEHYDE DEHYDROGENASE, MITOCHONDRIAL"/>
    <property type="match status" value="1"/>
</dbReference>
<dbReference type="EMBL" id="VKAC01000001">
    <property type="protein sequence ID" value="TXR58303.1"/>
    <property type="molecule type" value="Genomic_DNA"/>
</dbReference>
<evidence type="ECO:0000256" key="3">
    <source>
        <dbReference type="PROSITE-ProRule" id="PRU10007"/>
    </source>
</evidence>
<name>A0A5C8ZM89_9ACTN</name>
<accession>A0A5C8ZM89</accession>